<dbReference type="Pfam" id="PF00083">
    <property type="entry name" value="Sugar_tr"/>
    <property type="match status" value="1"/>
</dbReference>
<keyword evidence="10" id="KW-1185">Reference proteome</keyword>
<evidence type="ECO:0000256" key="5">
    <source>
        <dbReference type="ARBA" id="ARBA00022989"/>
    </source>
</evidence>
<evidence type="ECO:0000256" key="4">
    <source>
        <dbReference type="ARBA" id="ARBA00022692"/>
    </source>
</evidence>
<feature type="transmembrane region" description="Helical" evidence="7">
    <location>
        <begin position="77"/>
        <end position="97"/>
    </location>
</feature>
<feature type="transmembrane region" description="Helical" evidence="7">
    <location>
        <begin position="201"/>
        <end position="220"/>
    </location>
</feature>
<feature type="transmembrane region" description="Helical" evidence="7">
    <location>
        <begin position="117"/>
        <end position="146"/>
    </location>
</feature>
<comment type="subcellular location">
    <subcellularLocation>
        <location evidence="1">Membrane</location>
        <topology evidence="1">Multi-pass membrane protein</topology>
    </subcellularLocation>
</comment>
<feature type="transmembrane region" description="Helical" evidence="7">
    <location>
        <begin position="457"/>
        <end position="477"/>
    </location>
</feature>
<dbReference type="RefSeq" id="WP_340332040.1">
    <property type="nucleotide sequence ID" value="NZ_JAZHOF010000011.1"/>
</dbReference>
<dbReference type="Proteomes" id="UP001378188">
    <property type="component" value="Unassembled WGS sequence"/>
</dbReference>
<feature type="transmembrane region" description="Helical" evidence="7">
    <location>
        <begin position="331"/>
        <end position="353"/>
    </location>
</feature>
<dbReference type="PROSITE" id="PS50850">
    <property type="entry name" value="MFS"/>
    <property type="match status" value="1"/>
</dbReference>
<organism evidence="9 10">
    <name type="scientific">Microbaculum marinum</name>
    <dbReference type="NCBI Taxonomy" id="1764581"/>
    <lineage>
        <taxon>Bacteria</taxon>
        <taxon>Pseudomonadati</taxon>
        <taxon>Pseudomonadota</taxon>
        <taxon>Alphaproteobacteria</taxon>
        <taxon>Hyphomicrobiales</taxon>
        <taxon>Tepidamorphaceae</taxon>
        <taxon>Microbaculum</taxon>
    </lineage>
</organism>
<evidence type="ECO:0000256" key="3">
    <source>
        <dbReference type="ARBA" id="ARBA00022448"/>
    </source>
</evidence>
<evidence type="ECO:0000256" key="6">
    <source>
        <dbReference type="ARBA" id="ARBA00023136"/>
    </source>
</evidence>
<dbReference type="PANTHER" id="PTHR23511">
    <property type="entry name" value="SYNAPTIC VESICLE GLYCOPROTEIN 2"/>
    <property type="match status" value="1"/>
</dbReference>
<gene>
    <name evidence="9" type="ORF">V3328_22860</name>
</gene>
<dbReference type="EMBL" id="JAZHOF010000011">
    <property type="protein sequence ID" value="MEJ8574343.1"/>
    <property type="molecule type" value="Genomic_DNA"/>
</dbReference>
<feature type="domain" description="Major facilitator superfamily (MFS) profile" evidence="8">
    <location>
        <begin position="43"/>
        <end position="482"/>
    </location>
</feature>
<keyword evidence="6 7" id="KW-0472">Membrane</keyword>
<evidence type="ECO:0000313" key="10">
    <source>
        <dbReference type="Proteomes" id="UP001378188"/>
    </source>
</evidence>
<feature type="transmembrane region" description="Helical" evidence="7">
    <location>
        <begin position="365"/>
        <end position="384"/>
    </location>
</feature>
<dbReference type="Gene3D" id="1.20.1250.20">
    <property type="entry name" value="MFS general substrate transporter like domains"/>
    <property type="match status" value="1"/>
</dbReference>
<feature type="transmembrane region" description="Helical" evidence="7">
    <location>
        <begin position="42"/>
        <end position="65"/>
    </location>
</feature>
<feature type="transmembrane region" description="Helical" evidence="7">
    <location>
        <begin position="167"/>
        <end position="189"/>
    </location>
</feature>
<dbReference type="GO" id="GO:0022857">
    <property type="term" value="F:transmembrane transporter activity"/>
    <property type="evidence" value="ECO:0007669"/>
    <property type="project" value="InterPro"/>
</dbReference>
<evidence type="ECO:0000256" key="1">
    <source>
        <dbReference type="ARBA" id="ARBA00004141"/>
    </source>
</evidence>
<proteinExistence type="inferred from homology"/>
<feature type="transmembrane region" description="Helical" evidence="7">
    <location>
        <begin position="390"/>
        <end position="408"/>
    </location>
</feature>
<keyword evidence="5 7" id="KW-1133">Transmembrane helix</keyword>
<dbReference type="InterPro" id="IPR036259">
    <property type="entry name" value="MFS_trans_sf"/>
</dbReference>
<feature type="transmembrane region" description="Helical" evidence="7">
    <location>
        <begin position="429"/>
        <end position="451"/>
    </location>
</feature>
<comment type="similarity">
    <text evidence="2">Belongs to the major facilitator superfamily. Sugar transporter (TC 2.A.1.1) family.</text>
</comment>
<feature type="transmembrane region" description="Helical" evidence="7">
    <location>
        <begin position="289"/>
        <end position="311"/>
    </location>
</feature>
<evidence type="ECO:0000256" key="2">
    <source>
        <dbReference type="ARBA" id="ARBA00010992"/>
    </source>
</evidence>
<dbReference type="PANTHER" id="PTHR23511:SF34">
    <property type="entry name" value="SYNAPTIC VESICLE GLYCOPROTEIN 2"/>
    <property type="match status" value="1"/>
</dbReference>
<dbReference type="SUPFAM" id="SSF103473">
    <property type="entry name" value="MFS general substrate transporter"/>
    <property type="match status" value="1"/>
</dbReference>
<dbReference type="InterPro" id="IPR005829">
    <property type="entry name" value="Sugar_transporter_CS"/>
</dbReference>
<accession>A0AAW9RVJ6</accession>
<dbReference type="InterPro" id="IPR020846">
    <property type="entry name" value="MFS_dom"/>
</dbReference>
<evidence type="ECO:0000256" key="7">
    <source>
        <dbReference type="SAM" id="Phobius"/>
    </source>
</evidence>
<comment type="caution">
    <text evidence="9">The sequence shown here is derived from an EMBL/GenBank/DDBJ whole genome shotgun (WGS) entry which is preliminary data.</text>
</comment>
<evidence type="ECO:0000313" key="9">
    <source>
        <dbReference type="EMBL" id="MEJ8574343.1"/>
    </source>
</evidence>
<dbReference type="CDD" id="cd17316">
    <property type="entry name" value="MFS_SV2_like"/>
    <property type="match status" value="1"/>
</dbReference>
<dbReference type="GO" id="GO:0016020">
    <property type="term" value="C:membrane"/>
    <property type="evidence" value="ECO:0007669"/>
    <property type="project" value="UniProtKB-SubCell"/>
</dbReference>
<dbReference type="AlphaFoldDB" id="A0AAW9RVJ6"/>
<evidence type="ECO:0000259" key="8">
    <source>
        <dbReference type="PROSITE" id="PS50850"/>
    </source>
</evidence>
<name>A0AAW9RVJ6_9HYPH</name>
<dbReference type="PROSITE" id="PS00216">
    <property type="entry name" value="SUGAR_TRANSPORT_1"/>
    <property type="match status" value="1"/>
</dbReference>
<protein>
    <submittedName>
        <fullName evidence="9">MFS transporter</fullName>
    </submittedName>
</protein>
<keyword evidence="4 7" id="KW-0812">Transmembrane</keyword>
<keyword evidence="3" id="KW-0813">Transport</keyword>
<sequence length="493" mass="52365">MLDTVSATETSSRTVQQYIDETPTWTDGTPVPTTPMTAMQWLVWWLAAIGKFFEGYVVFTTGVALPLIQKEFGFDPVVGGLVGAAPLAGILVGASALGGAADAYGRKPVFIGEMLLFVAFLVGISLAPNIPVVVACLFGVGLALGADYPTAHMIISESIPSRDRGRLVLAAFGFQALGALFGVGAGYLILVAEPNLTAWRWMYALVALPALLVVFGRLFVPESAHWLMSRDRVDAAQEEMRRLLRREPSYPKAIALRRAGDGTASVHKPRHYAALFAPRIRRATILASVPWLLQDLSTYGIGIFTPTIIASTLGHSTGEANSVAELVHNDIIAAKGAAMIDALLIVGIVFAVLLADRIGRIRLQVIGFVGCAAGLSLAALSSAFPGSSQIFLIFAGFLIFNFMTNLGPNAQTYLIAGEVFPTRLRGKGAGFAASVGKIGAVATAFLFPILLDDIGRTATLLLLVGAALLGAVVTWRFRIDTRGKDLEELHAES</sequence>
<dbReference type="InterPro" id="IPR005828">
    <property type="entry name" value="MFS_sugar_transport-like"/>
</dbReference>
<reference evidence="9 10" key="1">
    <citation type="submission" date="2024-02" db="EMBL/GenBank/DDBJ databases">
        <title>Genome analysis and characterization of Microbaculum marinisediminis sp. nov., isolated from marine sediment.</title>
        <authorList>
            <person name="Du Z.-J."/>
            <person name="Ye Y.-Q."/>
            <person name="Zhang Z.-R."/>
            <person name="Yuan S.-M."/>
            <person name="Zhang X.-Y."/>
        </authorList>
    </citation>
    <scope>NUCLEOTIDE SEQUENCE [LARGE SCALE GENOMIC DNA]</scope>
    <source>
        <strain evidence="9 10">SDUM1044001</strain>
    </source>
</reference>